<keyword evidence="3" id="KW-0812">Transmembrane</keyword>
<feature type="coiled-coil region" evidence="1">
    <location>
        <begin position="304"/>
        <end position="342"/>
    </location>
</feature>
<evidence type="ECO:0000256" key="3">
    <source>
        <dbReference type="SAM" id="Phobius"/>
    </source>
</evidence>
<feature type="transmembrane region" description="Helical" evidence="3">
    <location>
        <begin position="183"/>
        <end position="204"/>
    </location>
</feature>
<dbReference type="Proteomes" id="UP000238137">
    <property type="component" value="Unassembled WGS sequence"/>
</dbReference>
<evidence type="ECO:0000313" key="5">
    <source>
        <dbReference type="Proteomes" id="UP000238137"/>
    </source>
</evidence>
<reference evidence="4" key="1">
    <citation type="submission" date="2018-05" db="EMBL/GenBank/DDBJ databases">
        <title>Reclassification of Methylarcula marina and Methylarcula terricola as Paracoccus methylarcula sp.nov., comb.nov. and Paracoccus terricola comb.nov.</title>
        <authorList>
            <person name="Shmareva M.N."/>
            <person name="Doronina N.V."/>
            <person name="Vasilenko O.V."/>
            <person name="Tarlachkov S.V."/>
            <person name="Trotsenko Y.A."/>
        </authorList>
    </citation>
    <scope>NUCLEOTIDE SEQUENCE [LARGE SCALE GENOMIC DNA]</scope>
    <source>
        <strain evidence="4">VKM B-2159</strain>
    </source>
</reference>
<evidence type="ECO:0000313" key="4">
    <source>
        <dbReference type="EMBL" id="RNF34007.1"/>
    </source>
</evidence>
<protein>
    <submittedName>
        <fullName evidence="4">Uncharacterized protein</fullName>
    </submittedName>
</protein>
<gene>
    <name evidence="4" type="ORF">A7A09_013975</name>
</gene>
<dbReference type="EMBL" id="PXNQ02000008">
    <property type="protein sequence ID" value="RNF34007.1"/>
    <property type="molecule type" value="Genomic_DNA"/>
</dbReference>
<evidence type="ECO:0000256" key="2">
    <source>
        <dbReference type="SAM" id="MobiDB-lite"/>
    </source>
</evidence>
<keyword evidence="3" id="KW-0472">Membrane</keyword>
<feature type="region of interest" description="Disordered" evidence="2">
    <location>
        <begin position="32"/>
        <end position="52"/>
    </location>
</feature>
<feature type="transmembrane region" description="Helical" evidence="3">
    <location>
        <begin position="216"/>
        <end position="239"/>
    </location>
</feature>
<proteinExistence type="predicted"/>
<comment type="caution">
    <text evidence="4">The sequence shown here is derived from an EMBL/GenBank/DDBJ whole genome shotgun (WGS) entry which is preliminary data.</text>
</comment>
<keyword evidence="3" id="KW-1133">Transmembrane helix</keyword>
<sequence>MKSILRTDDLISSLSVFPEIDEQKLARDLDLERIGKQRGTDNQPGEEATEPDSVETKIIDRIGSLRRIGLENFENNRRTYNERLARAGEFRKEVDIVAGKAKGDFTSAVHGWKATMTRSIERLRETYAHREHFRVTNKLQRPAKQFEGWFLFAAITVIFIAIESGMNAVMFSRGNEQGLLGGLLTATIFSALNVIVSTMLGYFACGLNHRSIFRKLLGFGALSIWVIFALGLNLMIAHFRDLIDEGVAWAEAIKGAVPALQDGMLALTSMDSWILIGIGLTISTLAFIKGWHATDPFPGYAGIEIELKNARDAHENDLQEAVAELTDKRDDAIDELRDADRQVREGISDAVDALFGQSALNAHLLAFLDQCDTKLAYLLALYRDANRAARTDAEPKSFAEKHSFTAYVPSHTDDGRRKIAEDEADRISETVDKAIQVIFTTYDEALREFRLPEEIQRGEQPQAAQ</sequence>
<accession>A0A3R7M8K5</accession>
<keyword evidence="1" id="KW-0175">Coiled coil</keyword>
<feature type="transmembrane region" description="Helical" evidence="3">
    <location>
        <begin position="272"/>
        <end position="288"/>
    </location>
</feature>
<dbReference type="AlphaFoldDB" id="A0A3R7M8K5"/>
<organism evidence="4 5">
    <name type="scientific">Paracoccus methylarcula</name>
    <dbReference type="NCBI Taxonomy" id="72022"/>
    <lineage>
        <taxon>Bacteria</taxon>
        <taxon>Pseudomonadati</taxon>
        <taxon>Pseudomonadota</taxon>
        <taxon>Alphaproteobacteria</taxon>
        <taxon>Rhodobacterales</taxon>
        <taxon>Paracoccaceae</taxon>
        <taxon>Paracoccus</taxon>
    </lineage>
</organism>
<name>A0A3R7M8K5_9RHOB</name>
<evidence type="ECO:0000256" key="1">
    <source>
        <dbReference type="SAM" id="Coils"/>
    </source>
</evidence>
<keyword evidence="5" id="KW-1185">Reference proteome</keyword>
<feature type="transmembrane region" description="Helical" evidence="3">
    <location>
        <begin position="148"/>
        <end position="171"/>
    </location>
</feature>